<proteinExistence type="predicted"/>
<organism evidence="1 2">
    <name type="scientific">Diploptera punctata</name>
    <name type="common">Pacific beetle cockroach</name>
    <dbReference type="NCBI Taxonomy" id="6984"/>
    <lineage>
        <taxon>Eukaryota</taxon>
        <taxon>Metazoa</taxon>
        <taxon>Ecdysozoa</taxon>
        <taxon>Arthropoda</taxon>
        <taxon>Hexapoda</taxon>
        <taxon>Insecta</taxon>
        <taxon>Pterygota</taxon>
        <taxon>Neoptera</taxon>
        <taxon>Polyneoptera</taxon>
        <taxon>Dictyoptera</taxon>
        <taxon>Blattodea</taxon>
        <taxon>Blaberoidea</taxon>
        <taxon>Blaberidae</taxon>
        <taxon>Diplopterinae</taxon>
        <taxon>Diploptera</taxon>
    </lineage>
</organism>
<comment type="caution">
    <text evidence="1">The sequence shown here is derived from an EMBL/GenBank/DDBJ whole genome shotgun (WGS) entry which is preliminary data.</text>
</comment>
<feature type="non-terminal residue" evidence="1">
    <location>
        <position position="73"/>
    </location>
</feature>
<sequence length="73" mass="8682">ELANIFCLGSEIKLQGNQSGYDWDVITSSFRTHLRLRPANKNRIRRHSQIPHLRVYRKHDRSLRGPTSWIKQQ</sequence>
<accession>A0AAD8A1B6</accession>
<feature type="non-terminal residue" evidence="1">
    <location>
        <position position="1"/>
    </location>
</feature>
<dbReference type="EMBL" id="JASPKZ010004196">
    <property type="protein sequence ID" value="KAJ9590689.1"/>
    <property type="molecule type" value="Genomic_DNA"/>
</dbReference>
<protein>
    <submittedName>
        <fullName evidence="1">Uncharacterized protein</fullName>
    </submittedName>
</protein>
<name>A0AAD8A1B6_DIPPU</name>
<gene>
    <name evidence="1" type="ORF">L9F63_016205</name>
</gene>
<dbReference type="AlphaFoldDB" id="A0AAD8A1B6"/>
<evidence type="ECO:0000313" key="2">
    <source>
        <dbReference type="Proteomes" id="UP001233999"/>
    </source>
</evidence>
<evidence type="ECO:0000313" key="1">
    <source>
        <dbReference type="EMBL" id="KAJ9590689.1"/>
    </source>
</evidence>
<reference evidence="1" key="2">
    <citation type="submission" date="2023-05" db="EMBL/GenBank/DDBJ databases">
        <authorList>
            <person name="Fouks B."/>
        </authorList>
    </citation>
    <scope>NUCLEOTIDE SEQUENCE</scope>
    <source>
        <strain evidence="1">Stay&amp;Tobe</strain>
        <tissue evidence="1">Testes</tissue>
    </source>
</reference>
<keyword evidence="2" id="KW-1185">Reference proteome</keyword>
<dbReference type="Proteomes" id="UP001233999">
    <property type="component" value="Unassembled WGS sequence"/>
</dbReference>
<reference evidence="1" key="1">
    <citation type="journal article" date="2023" name="IScience">
        <title>Live-bearing cockroach genome reveals convergent evolutionary mechanisms linked to viviparity in insects and beyond.</title>
        <authorList>
            <person name="Fouks B."/>
            <person name="Harrison M.C."/>
            <person name="Mikhailova A.A."/>
            <person name="Marchal E."/>
            <person name="English S."/>
            <person name="Carruthers M."/>
            <person name="Jennings E.C."/>
            <person name="Chiamaka E.L."/>
            <person name="Frigard R.A."/>
            <person name="Pippel M."/>
            <person name="Attardo G.M."/>
            <person name="Benoit J.B."/>
            <person name="Bornberg-Bauer E."/>
            <person name="Tobe S.S."/>
        </authorList>
    </citation>
    <scope>NUCLEOTIDE SEQUENCE</scope>
    <source>
        <strain evidence="1">Stay&amp;Tobe</strain>
    </source>
</reference>